<keyword evidence="3 5" id="KW-0378">Hydrolase</keyword>
<accession>A0ABY2KZB6</accession>
<dbReference type="Gene3D" id="3.40.50.200">
    <property type="entry name" value="Peptidase S8/S53 domain"/>
    <property type="match status" value="1"/>
</dbReference>
<evidence type="ECO:0000256" key="4">
    <source>
        <dbReference type="ARBA" id="ARBA00022825"/>
    </source>
</evidence>
<organism evidence="7 8">
    <name type="scientific">Leptospira bouyouniensis</name>
    <dbReference type="NCBI Taxonomy" id="2484911"/>
    <lineage>
        <taxon>Bacteria</taxon>
        <taxon>Pseudomonadati</taxon>
        <taxon>Spirochaetota</taxon>
        <taxon>Spirochaetia</taxon>
        <taxon>Leptospirales</taxon>
        <taxon>Leptospiraceae</taxon>
        <taxon>Leptospira</taxon>
    </lineage>
</organism>
<feature type="active site" description="Charge relay system" evidence="5">
    <location>
        <position position="364"/>
    </location>
</feature>
<keyword evidence="8" id="KW-1185">Reference proteome</keyword>
<dbReference type="PANTHER" id="PTHR43806">
    <property type="entry name" value="PEPTIDASE S8"/>
    <property type="match status" value="1"/>
</dbReference>
<protein>
    <submittedName>
        <fullName evidence="7">S8 family peptidase</fullName>
    </submittedName>
</protein>
<gene>
    <name evidence="7" type="ORF">EHQ10_18725</name>
</gene>
<dbReference type="RefSeq" id="WP_135755014.1">
    <property type="nucleotide sequence ID" value="NZ_RQFD01000019.1"/>
</dbReference>
<feature type="domain" description="Peptidase S8/S53" evidence="6">
    <location>
        <begin position="318"/>
        <end position="644"/>
    </location>
</feature>
<dbReference type="InterPro" id="IPR050131">
    <property type="entry name" value="Peptidase_S8_subtilisin-like"/>
</dbReference>
<evidence type="ECO:0000256" key="1">
    <source>
        <dbReference type="ARBA" id="ARBA00011073"/>
    </source>
</evidence>
<dbReference type="Proteomes" id="UP000297617">
    <property type="component" value="Unassembled WGS sequence"/>
</dbReference>
<dbReference type="InterPro" id="IPR000209">
    <property type="entry name" value="Peptidase_S8/S53_dom"/>
</dbReference>
<dbReference type="Pfam" id="PF00082">
    <property type="entry name" value="Peptidase_S8"/>
    <property type="match status" value="1"/>
</dbReference>
<evidence type="ECO:0000256" key="2">
    <source>
        <dbReference type="ARBA" id="ARBA00022670"/>
    </source>
</evidence>
<evidence type="ECO:0000259" key="6">
    <source>
        <dbReference type="Pfam" id="PF00082"/>
    </source>
</evidence>
<dbReference type="CDD" id="cd04847">
    <property type="entry name" value="Peptidases_S8_Subtilisin_like_2"/>
    <property type="match status" value="1"/>
</dbReference>
<evidence type="ECO:0000256" key="5">
    <source>
        <dbReference type="PROSITE-ProRule" id="PRU01240"/>
    </source>
</evidence>
<dbReference type="InterPro" id="IPR015500">
    <property type="entry name" value="Peptidase_S8_subtilisin-rel"/>
</dbReference>
<dbReference type="PROSITE" id="PS51892">
    <property type="entry name" value="SUBTILASE"/>
    <property type="match status" value="1"/>
</dbReference>
<comment type="similarity">
    <text evidence="1 5">Belongs to the peptidase S8 family.</text>
</comment>
<evidence type="ECO:0000313" key="7">
    <source>
        <dbReference type="EMBL" id="TGK45937.1"/>
    </source>
</evidence>
<evidence type="ECO:0000313" key="8">
    <source>
        <dbReference type="Proteomes" id="UP000297617"/>
    </source>
</evidence>
<dbReference type="InterPro" id="IPR034074">
    <property type="entry name" value="Y4bN_pept_dom"/>
</dbReference>
<sequence length="846" mass="96154">MVDFPHLPLPLVRMDRARLNGGGKKSEEQIFIEKNIQSHYDKIKRNLSQSQNAYFEYNKKRTEMGYPSFEAGVPLLIRVGEDEDLDFLRSAFNFEIVSQQDDGFVIVASEDIDFSELNLKLEKFKNSEYGGGTVGRLFEIIEDIDLDHRFQRIVDESIREKWVTIKNESSIIVDLSVECLGQFPKEPDPLKFEKNETESSIQKKEASYKNRLESYKKKLTEFYRVWDDKRDQRIAEIINLVSVHKGELITVLDDPGVKLPDSFVARVKISPEGLKDIIYTYPYLFQVSEPDEIQSVEVLEESGKEVDLKILEPDKRYPSVCVIDSGIQENHRLLHLAIQSDVSECFIPGVNASDIADYVINGGHGTRVAGMILYPNGVATDGEYKLPCFIQNARILDNNNGLKINISPLKYLEQIIEKYNGIYNTKIFNHSIASKRWAYRKFMSIWGTVLDQISHEKDVLFIQAAGNLTKDEILDSKKMNAYPDYLLKESHRIKNPAQALNVLTVGSITIGEFNDGFYKNHGSYGNPSSFTTTGYGIWNSIKPDVVDLGGDWAIKTDGSTAIITPELCLDIPRSTLHGGPDHDRDMIGTSLAAPRVSSLAVEILKILPDAPAQLLRALIVNSAIIPEQLTSWKKENIFRTVGYGIPVWDRALENSEHRVTLVSNDLKHIPAKQVHLYQIPIPAELRKSGMDDIYKITVTLAYTALPRRTRRTYRFYNSVWIDWVSSRKGETFKSFENRMVFDSEDDSKDGYDEFKWFIGEATNRGQLEGIRRQNGTLQKDWAEIPASDMPHDLCIAVRGHKGWNSDPEATAKYSLVVTIESVGKKIPIYQSISQSISILQKSRIKI</sequence>
<dbReference type="InterPro" id="IPR036852">
    <property type="entry name" value="Peptidase_S8/S53_dom_sf"/>
</dbReference>
<comment type="caution">
    <text evidence="7">The sequence shown here is derived from an EMBL/GenBank/DDBJ whole genome shotgun (WGS) entry which is preliminary data.</text>
</comment>
<dbReference type="SUPFAM" id="SSF52743">
    <property type="entry name" value="Subtilisin-like"/>
    <property type="match status" value="1"/>
</dbReference>
<name>A0ABY2KZB6_9LEPT</name>
<feature type="active site" description="Charge relay system" evidence="5">
    <location>
        <position position="590"/>
    </location>
</feature>
<reference evidence="8" key="1">
    <citation type="journal article" date="2019" name="PLoS Negl. Trop. Dis.">
        <title>Revisiting the worldwide diversity of Leptospira species in the environment.</title>
        <authorList>
            <person name="Vincent A.T."/>
            <person name="Schiettekatte O."/>
            <person name="Bourhy P."/>
            <person name="Veyrier F.J."/>
            <person name="Picardeau M."/>
        </authorList>
    </citation>
    <scope>NUCLEOTIDE SEQUENCE [LARGE SCALE GENOMIC DNA]</scope>
    <source>
        <strain evidence="8">201800295</strain>
    </source>
</reference>
<evidence type="ECO:0000256" key="3">
    <source>
        <dbReference type="ARBA" id="ARBA00022801"/>
    </source>
</evidence>
<dbReference type="EMBL" id="RQFD01000019">
    <property type="protein sequence ID" value="TGK45937.1"/>
    <property type="molecule type" value="Genomic_DNA"/>
</dbReference>
<proteinExistence type="inferred from homology"/>
<feature type="active site" description="Charge relay system" evidence="5">
    <location>
        <position position="324"/>
    </location>
</feature>
<dbReference type="PANTHER" id="PTHR43806:SF11">
    <property type="entry name" value="CEREVISIN-RELATED"/>
    <property type="match status" value="1"/>
</dbReference>
<dbReference type="PRINTS" id="PR00723">
    <property type="entry name" value="SUBTILISIN"/>
</dbReference>
<keyword evidence="2 5" id="KW-0645">Protease</keyword>
<keyword evidence="4 5" id="KW-0720">Serine protease</keyword>